<evidence type="ECO:0000259" key="1">
    <source>
        <dbReference type="Pfam" id="PF00535"/>
    </source>
</evidence>
<evidence type="ECO:0000313" key="2">
    <source>
        <dbReference type="EMBL" id="GAL71412.1"/>
    </source>
</evidence>
<protein>
    <submittedName>
        <fullName evidence="2">Glycosyl transferase family 2</fullName>
    </submittedName>
</protein>
<gene>
    <name evidence="2" type="ORF">JCM19302_1090</name>
</gene>
<dbReference type="InterPro" id="IPR029044">
    <property type="entry name" value="Nucleotide-diphossugar_trans"/>
</dbReference>
<dbReference type="Proteomes" id="UP000029646">
    <property type="component" value="Unassembled WGS sequence"/>
</dbReference>
<dbReference type="GO" id="GO:0016740">
    <property type="term" value="F:transferase activity"/>
    <property type="evidence" value="ECO:0007669"/>
    <property type="project" value="UniProtKB-KW"/>
</dbReference>
<accession>A0A090WVK0</accession>
<dbReference type="Gene3D" id="3.90.550.10">
    <property type="entry name" value="Spore Coat Polysaccharide Biosynthesis Protein SpsA, Chain A"/>
    <property type="match status" value="1"/>
</dbReference>
<feature type="domain" description="Glycosyltransferase 2-like" evidence="1">
    <location>
        <begin position="7"/>
        <end position="85"/>
    </location>
</feature>
<keyword evidence="2" id="KW-0808">Transferase</keyword>
<organism evidence="2 3">
    <name type="scientific">Jejuia pallidilutea</name>
    <dbReference type="NCBI Taxonomy" id="504487"/>
    <lineage>
        <taxon>Bacteria</taxon>
        <taxon>Pseudomonadati</taxon>
        <taxon>Bacteroidota</taxon>
        <taxon>Flavobacteriia</taxon>
        <taxon>Flavobacteriales</taxon>
        <taxon>Flavobacteriaceae</taxon>
        <taxon>Jejuia</taxon>
    </lineage>
</organism>
<comment type="caution">
    <text evidence="2">The sequence shown here is derived from an EMBL/GenBank/DDBJ whole genome shotgun (WGS) entry which is preliminary data.</text>
</comment>
<sequence length="91" mass="10441">MKNIEFSLVICTYMRPNALVSLLNSVNAQSLYPDEIIIVDGSLNEDTKNILLKNDYQNLNYFKVDKTHRGLTKQRNFGVKHCSDSVKVICF</sequence>
<evidence type="ECO:0000313" key="3">
    <source>
        <dbReference type="Proteomes" id="UP000029646"/>
    </source>
</evidence>
<proteinExistence type="predicted"/>
<dbReference type="InterPro" id="IPR001173">
    <property type="entry name" value="Glyco_trans_2-like"/>
</dbReference>
<dbReference type="RefSeq" id="WP_369385241.1">
    <property type="nucleotide sequence ID" value="NZ_BBNS01000012.1"/>
</dbReference>
<dbReference type="Pfam" id="PF00535">
    <property type="entry name" value="Glycos_transf_2"/>
    <property type="match status" value="1"/>
</dbReference>
<dbReference type="EMBL" id="BBNS01000012">
    <property type="protein sequence ID" value="GAL71412.1"/>
    <property type="molecule type" value="Genomic_DNA"/>
</dbReference>
<dbReference type="SUPFAM" id="SSF53448">
    <property type="entry name" value="Nucleotide-diphospho-sugar transferases"/>
    <property type="match status" value="1"/>
</dbReference>
<reference evidence="2 3" key="1">
    <citation type="journal article" date="2014" name="Genome Announc.">
        <title>Draft Genome Sequence of Marine Flavobacterium Jejuia pallidilutea Strain 11shimoA1 and Pigmentation Mutants.</title>
        <authorList>
            <person name="Takatani N."/>
            <person name="Nakanishi M."/>
            <person name="Meirelles P."/>
            <person name="Mino S."/>
            <person name="Suda W."/>
            <person name="Oshima K."/>
            <person name="Hattori M."/>
            <person name="Ohkuma M."/>
            <person name="Hosokawa M."/>
            <person name="Miyashita K."/>
            <person name="Thompson F.L."/>
            <person name="Niwa A."/>
            <person name="Sawabe T."/>
            <person name="Sawabe T."/>
        </authorList>
    </citation>
    <scope>NUCLEOTIDE SEQUENCE [LARGE SCALE GENOMIC DNA]</scope>
    <source>
        <strain evidence="3">JCM19302</strain>
    </source>
</reference>
<dbReference type="AlphaFoldDB" id="A0A090WVK0"/>
<name>A0A090WVK0_9FLAO</name>